<name>A0ACA9MXT0_9GLOM</name>
<protein>
    <submittedName>
        <fullName evidence="1">10440_t:CDS:1</fullName>
    </submittedName>
</protein>
<proteinExistence type="predicted"/>
<accession>A0ACA9MXT0</accession>
<gene>
    <name evidence="1" type="ORF">SPELUC_LOCUS7791</name>
</gene>
<comment type="caution">
    <text evidence="1">The sequence shown here is derived from an EMBL/GenBank/DDBJ whole genome shotgun (WGS) entry which is preliminary data.</text>
</comment>
<sequence length="80" mass="9484">MHHFYIVLRKRFSLLFLIELSLQTELKKDVPTKSKNKAASEFLIQDDENVNIFFDEEDLILEETSANIDFQQNEKEGIHK</sequence>
<dbReference type="Proteomes" id="UP000789366">
    <property type="component" value="Unassembled WGS sequence"/>
</dbReference>
<reference evidence="1" key="1">
    <citation type="submission" date="2021-06" db="EMBL/GenBank/DDBJ databases">
        <authorList>
            <person name="Kallberg Y."/>
            <person name="Tangrot J."/>
            <person name="Rosling A."/>
        </authorList>
    </citation>
    <scope>NUCLEOTIDE SEQUENCE</scope>
    <source>
        <strain evidence="1">28 12/20/2015</strain>
    </source>
</reference>
<evidence type="ECO:0000313" key="1">
    <source>
        <dbReference type="EMBL" id="CAG8618914.1"/>
    </source>
</evidence>
<evidence type="ECO:0000313" key="2">
    <source>
        <dbReference type="Proteomes" id="UP000789366"/>
    </source>
</evidence>
<keyword evidence="2" id="KW-1185">Reference proteome</keyword>
<organism evidence="1 2">
    <name type="scientific">Cetraspora pellucida</name>
    <dbReference type="NCBI Taxonomy" id="1433469"/>
    <lineage>
        <taxon>Eukaryota</taxon>
        <taxon>Fungi</taxon>
        <taxon>Fungi incertae sedis</taxon>
        <taxon>Mucoromycota</taxon>
        <taxon>Glomeromycotina</taxon>
        <taxon>Glomeromycetes</taxon>
        <taxon>Diversisporales</taxon>
        <taxon>Gigasporaceae</taxon>
        <taxon>Cetraspora</taxon>
    </lineage>
</organism>
<dbReference type="EMBL" id="CAJVPW010010765">
    <property type="protein sequence ID" value="CAG8618914.1"/>
    <property type="molecule type" value="Genomic_DNA"/>
</dbReference>